<comment type="caution">
    <text evidence="3">The sequence shown here is derived from an EMBL/GenBank/DDBJ whole genome shotgun (WGS) entry which is preliminary data.</text>
</comment>
<proteinExistence type="predicted"/>
<feature type="region of interest" description="Disordered" evidence="1">
    <location>
        <begin position="1"/>
        <end position="72"/>
    </location>
</feature>
<dbReference type="Proteomes" id="UP000185547">
    <property type="component" value="Unassembled WGS sequence"/>
</dbReference>
<gene>
    <name evidence="3" type="ORF">SAMN05421802_1312</name>
</gene>
<evidence type="ECO:0000256" key="2">
    <source>
        <dbReference type="SAM" id="Phobius"/>
    </source>
</evidence>
<evidence type="ECO:0000313" key="4">
    <source>
        <dbReference type="Proteomes" id="UP000185547"/>
    </source>
</evidence>
<keyword evidence="2" id="KW-0472">Membrane</keyword>
<name>A0A9X8R6Z7_9CORY</name>
<reference evidence="3 4" key="1">
    <citation type="submission" date="2017-01" db="EMBL/GenBank/DDBJ databases">
        <authorList>
            <person name="Varghese N."/>
            <person name="Submissions S."/>
        </authorList>
    </citation>
    <scope>NUCLEOTIDE SEQUENCE [LARGE SCALE GENOMIC DNA]</scope>
    <source>
        <strain evidence="3 4">DSM 44280</strain>
    </source>
</reference>
<dbReference type="AlphaFoldDB" id="A0A9X8R6Z7"/>
<feature type="compositionally biased region" description="Low complexity" evidence="1">
    <location>
        <begin position="7"/>
        <end position="63"/>
    </location>
</feature>
<dbReference type="EMBL" id="FTMH01000031">
    <property type="protein sequence ID" value="SIQ76090.1"/>
    <property type="molecule type" value="Genomic_DNA"/>
</dbReference>
<organism evidence="3 4">
    <name type="scientific">Corynebacterium afermentans</name>
    <dbReference type="NCBI Taxonomy" id="38286"/>
    <lineage>
        <taxon>Bacteria</taxon>
        <taxon>Bacillati</taxon>
        <taxon>Actinomycetota</taxon>
        <taxon>Actinomycetes</taxon>
        <taxon>Mycobacteriales</taxon>
        <taxon>Corynebacteriaceae</taxon>
        <taxon>Corynebacterium</taxon>
    </lineage>
</organism>
<keyword evidence="2" id="KW-0812">Transmembrane</keyword>
<dbReference type="RefSeq" id="WP_063937282.1">
    <property type="nucleotide sequence ID" value="NZ_FTMH01000031.1"/>
</dbReference>
<feature type="transmembrane region" description="Helical" evidence="2">
    <location>
        <begin position="77"/>
        <end position="98"/>
    </location>
</feature>
<evidence type="ECO:0000313" key="3">
    <source>
        <dbReference type="EMBL" id="SIQ76090.1"/>
    </source>
</evidence>
<protein>
    <submittedName>
        <fullName evidence="3">Uncharacterized protein</fullName>
    </submittedName>
</protein>
<accession>A0A9X8R6Z7</accession>
<keyword evidence="2" id="KW-1133">Transmembrane helix</keyword>
<keyword evidence="4" id="KW-1185">Reference proteome</keyword>
<evidence type="ECO:0000256" key="1">
    <source>
        <dbReference type="SAM" id="MobiDB-lite"/>
    </source>
</evidence>
<sequence>MSNQGWPPHQQPQQPQGYNPFAGGQQPPQQQGFPPYAGGQPAQFQQPVQGQQWQQPGPSFPGQLQAPPPGRTIPRQLFPAGVGVLFLLSVATSFLRVFTYKASVGGDWVEISKNLWGYQRTADNSGNVETGFKFDLVIRGLKFSEWVALELSVGECATSTWRLLWLVVGLRKM</sequence>